<comment type="caution">
    <text evidence="1">The sequence shown here is derived from an EMBL/GenBank/DDBJ whole genome shotgun (WGS) entry which is preliminary data.</text>
</comment>
<organism evidence="1 2">
    <name type="scientific">Bacteroides uniformis</name>
    <dbReference type="NCBI Taxonomy" id="820"/>
    <lineage>
        <taxon>Bacteria</taxon>
        <taxon>Pseudomonadati</taxon>
        <taxon>Bacteroidota</taxon>
        <taxon>Bacteroidia</taxon>
        <taxon>Bacteroidales</taxon>
        <taxon>Bacteroidaceae</taxon>
        <taxon>Bacteroides</taxon>
    </lineage>
</organism>
<evidence type="ECO:0000313" key="2">
    <source>
        <dbReference type="Proteomes" id="UP000442334"/>
    </source>
</evidence>
<sequence length="410" mass="48689">MSEKYTVQQNSYTHKHLLYHLTNHTQGSLPPEEIQLIINEEIMKSLDAPKDILKQMLIQRYYAGRAQDNVPQPFPIYTSEGWKIKESTILEYVYCLLDVGVYDGGIIFCCMKALLRQNDKENAQRLQEQAISKKVFINYDSYCMLKKVGAVIPKPYLFVEHYPIMKDICYQMRERGMTFEEAESRIKEMEDDLHISIARTQIYWNNVISRMANNRTNKKLVLQNTLKFIDEHHVPMSPEIYYSLLHTITSIEDYTKVKGLYKGELNIGHIFVLLKKIPEFAKYRIAEWAFVACLRQEFDEWYDILCSISEKEQEKRIKIMLQSERYKQLQVITPKGYLNQTFLFWWTIRYAVSETEEQRKAELDTLVTMIPKPFVPQYPKMIEKFFIPYPQDLLEIIREYIGRIISSEPQ</sequence>
<accession>A0A7J5H3P5</accession>
<dbReference type="EMBL" id="WCUA01000013">
    <property type="protein sequence ID" value="KAB4184598.1"/>
    <property type="molecule type" value="Genomic_DNA"/>
</dbReference>
<proteinExistence type="predicted"/>
<dbReference type="Proteomes" id="UP000442334">
    <property type="component" value="Unassembled WGS sequence"/>
</dbReference>
<gene>
    <name evidence="1" type="ORF">GAQ34_12510</name>
</gene>
<name>A0A7J5H3P5_BACUN</name>
<protein>
    <submittedName>
        <fullName evidence="1">Uncharacterized protein</fullName>
    </submittedName>
</protein>
<evidence type="ECO:0000313" key="1">
    <source>
        <dbReference type="EMBL" id="KAB4184598.1"/>
    </source>
</evidence>
<dbReference type="AlphaFoldDB" id="A0A7J5H3P5"/>
<reference evidence="1 2" key="1">
    <citation type="journal article" date="2019" name="Nat. Med.">
        <title>A library of human gut bacterial isolates paired with longitudinal multiomics data enables mechanistic microbiome research.</title>
        <authorList>
            <person name="Poyet M."/>
            <person name="Groussin M."/>
            <person name="Gibbons S.M."/>
            <person name="Avila-Pacheco J."/>
            <person name="Jiang X."/>
            <person name="Kearney S.M."/>
            <person name="Perrotta A.R."/>
            <person name="Berdy B."/>
            <person name="Zhao S."/>
            <person name="Lieberman T.D."/>
            <person name="Swanson P.K."/>
            <person name="Smith M."/>
            <person name="Roesemann S."/>
            <person name="Alexander J.E."/>
            <person name="Rich S.A."/>
            <person name="Livny J."/>
            <person name="Vlamakis H."/>
            <person name="Clish C."/>
            <person name="Bullock K."/>
            <person name="Deik A."/>
            <person name="Scott J."/>
            <person name="Pierce K.A."/>
            <person name="Xavier R.J."/>
            <person name="Alm E.J."/>
        </authorList>
    </citation>
    <scope>NUCLEOTIDE SEQUENCE [LARGE SCALE GENOMIC DNA]</scope>
    <source>
        <strain evidence="1 2">BIOML-A21</strain>
    </source>
</reference>